<dbReference type="Proteomes" id="UP000578569">
    <property type="component" value="Unassembled WGS sequence"/>
</dbReference>
<feature type="region of interest" description="Disordered" evidence="1">
    <location>
        <begin position="1"/>
        <end position="27"/>
    </location>
</feature>
<dbReference type="AlphaFoldDB" id="A0A839Z547"/>
<sequence>MRFERPETFRDAAGVPRAGEPPDLDRIGQLHGLEKQGARIGAHVLPDLEAIETGKQGIGDVVVIRSPRLAVQGKLIARYEPAAATPSSLVKNQDYARSAA</sequence>
<dbReference type="RefSeq" id="WP_183934347.1">
    <property type="nucleotide sequence ID" value="NZ_JACICF010000002.1"/>
</dbReference>
<evidence type="ECO:0000313" key="2">
    <source>
        <dbReference type="EMBL" id="MBB3765003.1"/>
    </source>
</evidence>
<organism evidence="2 3">
    <name type="scientific">Sphingomicrobium lutaoense</name>
    <dbReference type="NCBI Taxonomy" id="515949"/>
    <lineage>
        <taxon>Bacteria</taxon>
        <taxon>Pseudomonadati</taxon>
        <taxon>Pseudomonadota</taxon>
        <taxon>Alphaproteobacteria</taxon>
        <taxon>Sphingomonadales</taxon>
        <taxon>Sphingomonadaceae</taxon>
        <taxon>Sphingomicrobium</taxon>
    </lineage>
</organism>
<evidence type="ECO:0000256" key="1">
    <source>
        <dbReference type="SAM" id="MobiDB-lite"/>
    </source>
</evidence>
<protein>
    <submittedName>
        <fullName evidence="2">Uncharacterized protein</fullName>
    </submittedName>
</protein>
<name>A0A839Z547_9SPHN</name>
<proteinExistence type="predicted"/>
<comment type="caution">
    <text evidence="2">The sequence shown here is derived from an EMBL/GenBank/DDBJ whole genome shotgun (WGS) entry which is preliminary data.</text>
</comment>
<accession>A0A839Z547</accession>
<dbReference type="EMBL" id="JACICF010000002">
    <property type="protein sequence ID" value="MBB3765003.1"/>
    <property type="molecule type" value="Genomic_DNA"/>
</dbReference>
<feature type="compositionally biased region" description="Basic and acidic residues" evidence="1">
    <location>
        <begin position="1"/>
        <end position="10"/>
    </location>
</feature>
<keyword evidence="3" id="KW-1185">Reference proteome</keyword>
<evidence type="ECO:0000313" key="3">
    <source>
        <dbReference type="Proteomes" id="UP000578569"/>
    </source>
</evidence>
<reference evidence="2 3" key="1">
    <citation type="submission" date="2020-08" db="EMBL/GenBank/DDBJ databases">
        <title>Genomic Encyclopedia of Type Strains, Phase IV (KMG-IV): sequencing the most valuable type-strain genomes for metagenomic binning, comparative biology and taxonomic classification.</title>
        <authorList>
            <person name="Goeker M."/>
        </authorList>
    </citation>
    <scope>NUCLEOTIDE SEQUENCE [LARGE SCALE GENOMIC DNA]</scope>
    <source>
        <strain evidence="2 3">DSM 24194</strain>
    </source>
</reference>
<gene>
    <name evidence="2" type="ORF">FHS50_002065</name>
</gene>